<accession>A0ACB8CCF7</accession>
<dbReference type="EMBL" id="CM023477">
    <property type="protein sequence ID" value="KAH7938556.1"/>
    <property type="molecule type" value="Genomic_DNA"/>
</dbReference>
<comment type="caution">
    <text evidence="1">The sequence shown here is derived from an EMBL/GenBank/DDBJ whole genome shotgun (WGS) entry which is preliminary data.</text>
</comment>
<evidence type="ECO:0000313" key="2">
    <source>
        <dbReference type="Proteomes" id="UP000821865"/>
    </source>
</evidence>
<gene>
    <name evidence="1" type="ORF">HPB49_025091</name>
</gene>
<protein>
    <submittedName>
        <fullName evidence="1">Uncharacterized protein</fullName>
    </submittedName>
</protein>
<organism evidence="1 2">
    <name type="scientific">Dermacentor silvarum</name>
    <name type="common">Tick</name>
    <dbReference type="NCBI Taxonomy" id="543639"/>
    <lineage>
        <taxon>Eukaryota</taxon>
        <taxon>Metazoa</taxon>
        <taxon>Ecdysozoa</taxon>
        <taxon>Arthropoda</taxon>
        <taxon>Chelicerata</taxon>
        <taxon>Arachnida</taxon>
        <taxon>Acari</taxon>
        <taxon>Parasitiformes</taxon>
        <taxon>Ixodida</taxon>
        <taxon>Ixodoidea</taxon>
        <taxon>Ixodidae</taxon>
        <taxon>Rhipicephalinae</taxon>
        <taxon>Dermacentor</taxon>
    </lineage>
</organism>
<proteinExistence type="predicted"/>
<dbReference type="Proteomes" id="UP000821865">
    <property type="component" value="Chromosome 8"/>
</dbReference>
<name>A0ACB8CCF7_DERSI</name>
<reference evidence="1" key="1">
    <citation type="submission" date="2020-05" db="EMBL/GenBank/DDBJ databases">
        <title>Large-scale comparative analyses of tick genomes elucidate their genetic diversity and vector capacities.</title>
        <authorList>
            <person name="Jia N."/>
            <person name="Wang J."/>
            <person name="Shi W."/>
            <person name="Du L."/>
            <person name="Sun Y."/>
            <person name="Zhan W."/>
            <person name="Jiang J."/>
            <person name="Wang Q."/>
            <person name="Zhang B."/>
            <person name="Ji P."/>
            <person name="Sakyi L.B."/>
            <person name="Cui X."/>
            <person name="Yuan T."/>
            <person name="Jiang B."/>
            <person name="Yang W."/>
            <person name="Lam T.T.-Y."/>
            <person name="Chang Q."/>
            <person name="Ding S."/>
            <person name="Wang X."/>
            <person name="Zhu J."/>
            <person name="Ruan X."/>
            <person name="Zhao L."/>
            <person name="Wei J."/>
            <person name="Que T."/>
            <person name="Du C."/>
            <person name="Cheng J."/>
            <person name="Dai P."/>
            <person name="Han X."/>
            <person name="Huang E."/>
            <person name="Gao Y."/>
            <person name="Liu J."/>
            <person name="Shao H."/>
            <person name="Ye R."/>
            <person name="Li L."/>
            <person name="Wei W."/>
            <person name="Wang X."/>
            <person name="Wang C."/>
            <person name="Yang T."/>
            <person name="Huo Q."/>
            <person name="Li W."/>
            <person name="Guo W."/>
            <person name="Chen H."/>
            <person name="Zhou L."/>
            <person name="Ni X."/>
            <person name="Tian J."/>
            <person name="Zhou Y."/>
            <person name="Sheng Y."/>
            <person name="Liu T."/>
            <person name="Pan Y."/>
            <person name="Xia L."/>
            <person name="Li J."/>
            <person name="Zhao F."/>
            <person name="Cao W."/>
        </authorList>
    </citation>
    <scope>NUCLEOTIDE SEQUENCE</scope>
    <source>
        <strain evidence="1">Dsil-2018</strain>
    </source>
</reference>
<keyword evidence="2" id="KW-1185">Reference proteome</keyword>
<evidence type="ECO:0000313" key="1">
    <source>
        <dbReference type="EMBL" id="KAH7938556.1"/>
    </source>
</evidence>
<sequence>MSFHFVLTRKISSDPIESFFGWLRKSAGSNDQTDVRAVLTGIEKTLKTGIASASSTSNIMAAEESDCLSTRPQQKNTREQCSEEFPADARKELIERLNRDKPLLPTPDVATLAMVGGYLARAVRENFECVECFALLTKPNASTPSDSLIKHQDREGFPILARESHSMRLNFLVEPGQPVSECSIPALALPPPLETRLGFPEVQEMGFHRVCRAVLWEGASHGADVALELVGPSSYV</sequence>